<feature type="domain" description="Secretion system C-terminal sorting" evidence="3">
    <location>
        <begin position="211"/>
        <end position="270"/>
    </location>
</feature>
<keyword evidence="5" id="KW-1185">Reference proteome</keyword>
<evidence type="ECO:0000259" key="3">
    <source>
        <dbReference type="Pfam" id="PF18962"/>
    </source>
</evidence>
<comment type="caution">
    <text evidence="4">The sequence shown here is derived from an EMBL/GenBank/DDBJ whole genome shotgun (WGS) entry which is preliminary data.</text>
</comment>
<feature type="signal peptide" evidence="2">
    <location>
        <begin position="1"/>
        <end position="22"/>
    </location>
</feature>
<sequence length="276" mass="29836">MKKSLPFLFATTLFLSANSLLAQSTEDFEDETLGSSTFTDNGQMFSVSSTAGETYDIFNCANCGWNGTAPDLQFYDNSGGSNGTNNGSSFTVVTSDGTDIIVSSLYLFCATTSLANHTGTLTLTGRKEGAVVFSITKSTGFANPVTLTPNNGFTFIDFATEGMADYSASPIDELIFSSTGNLDYMALDAFTWNFASALSTESFTQNSIEIVPNPASDFITFQNAKSELEYKIFDALGRKIENGIINSSERIDVSSLDYGMYFVQLENSKAIKFIKN</sequence>
<protein>
    <submittedName>
        <fullName evidence="4">T9SS type A sorting domain-containing protein</fullName>
    </submittedName>
</protein>
<dbReference type="RefSeq" id="WP_386409760.1">
    <property type="nucleotide sequence ID" value="NZ_JBHTJH010000017.1"/>
</dbReference>
<accession>A0ABW3D2R8</accession>
<evidence type="ECO:0000256" key="1">
    <source>
        <dbReference type="ARBA" id="ARBA00022729"/>
    </source>
</evidence>
<evidence type="ECO:0000313" key="5">
    <source>
        <dbReference type="Proteomes" id="UP001596978"/>
    </source>
</evidence>
<dbReference type="Proteomes" id="UP001596978">
    <property type="component" value="Unassembled WGS sequence"/>
</dbReference>
<name>A0ABW3D2R8_9FLAO</name>
<organism evidence="4 5">
    <name type="scientific">Sungkyunkwania multivorans</name>
    <dbReference type="NCBI Taxonomy" id="1173618"/>
    <lineage>
        <taxon>Bacteria</taxon>
        <taxon>Pseudomonadati</taxon>
        <taxon>Bacteroidota</taxon>
        <taxon>Flavobacteriia</taxon>
        <taxon>Flavobacteriales</taxon>
        <taxon>Flavobacteriaceae</taxon>
        <taxon>Sungkyunkwania</taxon>
    </lineage>
</organism>
<gene>
    <name evidence="4" type="ORF">ACFQ1M_15325</name>
</gene>
<evidence type="ECO:0000256" key="2">
    <source>
        <dbReference type="SAM" id="SignalP"/>
    </source>
</evidence>
<dbReference type="InterPro" id="IPR026444">
    <property type="entry name" value="Secre_tail"/>
</dbReference>
<feature type="chain" id="PRO_5046125619" evidence="2">
    <location>
        <begin position="23"/>
        <end position="276"/>
    </location>
</feature>
<dbReference type="Pfam" id="PF18962">
    <property type="entry name" value="Por_Secre_tail"/>
    <property type="match status" value="1"/>
</dbReference>
<reference evidence="5" key="1">
    <citation type="journal article" date="2019" name="Int. J. Syst. Evol. Microbiol.">
        <title>The Global Catalogue of Microorganisms (GCM) 10K type strain sequencing project: providing services to taxonomists for standard genome sequencing and annotation.</title>
        <authorList>
            <consortium name="The Broad Institute Genomics Platform"/>
            <consortium name="The Broad Institute Genome Sequencing Center for Infectious Disease"/>
            <person name="Wu L."/>
            <person name="Ma J."/>
        </authorList>
    </citation>
    <scope>NUCLEOTIDE SEQUENCE [LARGE SCALE GENOMIC DNA]</scope>
    <source>
        <strain evidence="5">CCUG 62952</strain>
    </source>
</reference>
<proteinExistence type="predicted"/>
<keyword evidence="1 2" id="KW-0732">Signal</keyword>
<dbReference type="EMBL" id="JBHTJH010000017">
    <property type="protein sequence ID" value="MFD0863587.1"/>
    <property type="molecule type" value="Genomic_DNA"/>
</dbReference>
<dbReference type="NCBIfam" id="TIGR04183">
    <property type="entry name" value="Por_Secre_tail"/>
    <property type="match status" value="1"/>
</dbReference>
<evidence type="ECO:0000313" key="4">
    <source>
        <dbReference type="EMBL" id="MFD0863587.1"/>
    </source>
</evidence>